<evidence type="ECO:0000313" key="4">
    <source>
        <dbReference type="Proteomes" id="UP001568698"/>
    </source>
</evidence>
<dbReference type="EMBL" id="JBGLYH010000033">
    <property type="protein sequence ID" value="MEZ7197453.1"/>
    <property type="molecule type" value="Genomic_DNA"/>
</dbReference>
<keyword evidence="1" id="KW-0472">Membrane</keyword>
<dbReference type="InterPro" id="IPR036691">
    <property type="entry name" value="Endo/exonu/phosph_ase_sf"/>
</dbReference>
<keyword evidence="1" id="KW-0812">Transmembrane</keyword>
<accession>A0ABV4K3A8</accession>
<evidence type="ECO:0000259" key="2">
    <source>
        <dbReference type="Pfam" id="PF03372"/>
    </source>
</evidence>
<dbReference type="Pfam" id="PF03372">
    <property type="entry name" value="Exo_endo_phos"/>
    <property type="match status" value="1"/>
</dbReference>
<feature type="domain" description="Endonuclease/exonuclease/phosphatase" evidence="2">
    <location>
        <begin position="107"/>
        <end position="323"/>
    </location>
</feature>
<reference evidence="3 4" key="1">
    <citation type="submission" date="2024-08" db="EMBL/GenBank/DDBJ databases">
        <title>Sulfate-reducing bacteria isolated from formation water of the oil field in Kazakhstan and description of Pseudodesulfovibrio sp.</title>
        <authorList>
            <person name="Bidzhieva S.K."/>
            <person name="Tourova T.P."/>
            <person name="Grouzdev D.S."/>
            <person name="Beletsky A.V."/>
            <person name="Sokolova D.S."/>
            <person name="Samigullina S.R."/>
            <person name="Poltaraus A.B."/>
            <person name="Avtukh A.N."/>
            <person name="Tereshina V.M."/>
            <person name="Zhaparov N.S."/>
            <person name="Mardanov A.V."/>
            <person name="Nazina T.N."/>
        </authorList>
    </citation>
    <scope>NUCLEOTIDE SEQUENCE [LARGE SCALE GENOMIC DNA]</scope>
    <source>
        <strain evidence="3 4">9FUS</strain>
    </source>
</reference>
<dbReference type="Proteomes" id="UP001568698">
    <property type="component" value="Unassembled WGS sequence"/>
</dbReference>
<dbReference type="InterPro" id="IPR005135">
    <property type="entry name" value="Endo/exonuclease/phosphatase"/>
</dbReference>
<keyword evidence="4" id="KW-1185">Reference proteome</keyword>
<dbReference type="Gene3D" id="3.60.10.10">
    <property type="entry name" value="Endonuclease/exonuclease/phosphatase"/>
    <property type="match status" value="1"/>
</dbReference>
<evidence type="ECO:0000256" key="1">
    <source>
        <dbReference type="SAM" id="Phobius"/>
    </source>
</evidence>
<keyword evidence="3" id="KW-0540">Nuclease</keyword>
<sequence length="336" mass="37075">MQTSKPILSSLVWLYLVCIVAATLLMWALGDRWWPATLLLFGPRWMLGLPLVALIPLALFRRRFLLLPLGLSLVVFLWPLLGWNVVLGSPSAAPGASIRVLSCNTKDGHINRDALAALITNLSVDVVALQELPKWFALPILPGWHAYREHGVAIYSRYPLERGKAVWAAHPPHLNKRLSGLSAVVDAPQGKFLFCAVHLPSARYGLQNVISRDVGVDPAKAAMLKGETSGREHASMLVASLVEFSHLPVVVAGDFNMPRQSRIFREAWGGFHDVFEETASGYGWTFYDEYRGIPVPLSIDHVVTRNGATPRDFMVGPDIYSDHRPIIADVALPPAE</sequence>
<keyword evidence="3" id="KW-0255">Endonuclease</keyword>
<feature type="transmembrane region" description="Helical" evidence="1">
    <location>
        <begin position="12"/>
        <end position="30"/>
    </location>
</feature>
<evidence type="ECO:0000313" key="3">
    <source>
        <dbReference type="EMBL" id="MEZ7197453.1"/>
    </source>
</evidence>
<name>A0ABV4K3A8_9BACT</name>
<protein>
    <submittedName>
        <fullName evidence="3">Endonuclease/exonuclease/phosphatase family protein</fullName>
    </submittedName>
</protein>
<keyword evidence="3" id="KW-0378">Hydrolase</keyword>
<proteinExistence type="predicted"/>
<keyword evidence="1" id="KW-1133">Transmembrane helix</keyword>
<dbReference type="GO" id="GO:0004519">
    <property type="term" value="F:endonuclease activity"/>
    <property type="evidence" value="ECO:0007669"/>
    <property type="project" value="UniProtKB-KW"/>
</dbReference>
<comment type="caution">
    <text evidence="3">The sequence shown here is derived from an EMBL/GenBank/DDBJ whole genome shotgun (WGS) entry which is preliminary data.</text>
</comment>
<organism evidence="3 4">
    <name type="scientific">Pseudodesulfovibrio karagichevae</name>
    <dbReference type="NCBI Taxonomy" id="3239305"/>
    <lineage>
        <taxon>Bacteria</taxon>
        <taxon>Pseudomonadati</taxon>
        <taxon>Thermodesulfobacteriota</taxon>
        <taxon>Desulfovibrionia</taxon>
        <taxon>Desulfovibrionales</taxon>
        <taxon>Desulfovibrionaceae</taxon>
    </lineage>
</organism>
<dbReference type="SUPFAM" id="SSF56219">
    <property type="entry name" value="DNase I-like"/>
    <property type="match status" value="1"/>
</dbReference>
<gene>
    <name evidence="3" type="ORF">AB6M95_11875</name>
</gene>
<feature type="transmembrane region" description="Helical" evidence="1">
    <location>
        <begin position="36"/>
        <end position="57"/>
    </location>
</feature>
<feature type="transmembrane region" description="Helical" evidence="1">
    <location>
        <begin position="64"/>
        <end position="83"/>
    </location>
</feature>
<dbReference type="RefSeq" id="WP_371386969.1">
    <property type="nucleotide sequence ID" value="NZ_JBGLYH010000033.1"/>
</dbReference>